<protein>
    <submittedName>
        <fullName evidence="1">Uncharacterized protein</fullName>
    </submittedName>
</protein>
<evidence type="ECO:0000313" key="1">
    <source>
        <dbReference type="EMBL" id="SVD36930.1"/>
    </source>
</evidence>
<dbReference type="EMBL" id="UINC01146290">
    <property type="protein sequence ID" value="SVD36930.1"/>
    <property type="molecule type" value="Genomic_DNA"/>
</dbReference>
<feature type="non-terminal residue" evidence="1">
    <location>
        <position position="36"/>
    </location>
</feature>
<name>A0A382URU1_9ZZZZ</name>
<sequence length="36" mass="4064">MCGISSVKTCQNCGHEAHCPEDLWKTIDDNRIQVCK</sequence>
<accession>A0A382URU1</accession>
<gene>
    <name evidence="1" type="ORF">METZ01_LOCUS389784</name>
</gene>
<reference evidence="1" key="1">
    <citation type="submission" date="2018-05" db="EMBL/GenBank/DDBJ databases">
        <authorList>
            <person name="Lanie J.A."/>
            <person name="Ng W.-L."/>
            <person name="Kazmierczak K.M."/>
            <person name="Andrzejewski T.M."/>
            <person name="Davidsen T.M."/>
            <person name="Wayne K.J."/>
            <person name="Tettelin H."/>
            <person name="Glass J.I."/>
            <person name="Rusch D."/>
            <person name="Podicherti R."/>
            <person name="Tsui H.-C.T."/>
            <person name="Winkler M.E."/>
        </authorList>
    </citation>
    <scope>NUCLEOTIDE SEQUENCE</scope>
</reference>
<organism evidence="1">
    <name type="scientific">marine metagenome</name>
    <dbReference type="NCBI Taxonomy" id="408172"/>
    <lineage>
        <taxon>unclassified sequences</taxon>
        <taxon>metagenomes</taxon>
        <taxon>ecological metagenomes</taxon>
    </lineage>
</organism>
<dbReference type="AlphaFoldDB" id="A0A382URU1"/>
<proteinExistence type="predicted"/>